<accession>A0A0P5BIH2</accession>
<organism evidence="1">
    <name type="scientific">Daphnia magna</name>
    <dbReference type="NCBI Taxonomy" id="35525"/>
    <lineage>
        <taxon>Eukaryota</taxon>
        <taxon>Metazoa</taxon>
        <taxon>Ecdysozoa</taxon>
        <taxon>Arthropoda</taxon>
        <taxon>Crustacea</taxon>
        <taxon>Branchiopoda</taxon>
        <taxon>Diplostraca</taxon>
        <taxon>Cladocera</taxon>
        <taxon>Anomopoda</taxon>
        <taxon>Daphniidae</taxon>
        <taxon>Daphnia</taxon>
    </lineage>
</organism>
<proteinExistence type="predicted"/>
<evidence type="ECO:0000313" key="1">
    <source>
        <dbReference type="EMBL" id="JAI69879.1"/>
    </source>
</evidence>
<sequence length="210" mass="22853">MHRHDKEYWIYFLISQFILFLIDLVALSVEGDVYWSDGEFVFVNGGDGQLVFMDGSNGQVFTLGLETGLIGGPGQCEFLAFRGNPVRRSLVGVANDFTVRFFSVRIVGNSLEFLLDLGFFASGVVRLSVAPLAAAIDVALIGLAGDGDVGVFVILVAWRRVAWCRVAWCFVLRLVAGSFVLRPVASSSDGQDSGDDKQLHVVVGRIVETT</sequence>
<reference evidence="1" key="2">
    <citation type="submission" date="2015-10" db="EMBL/GenBank/DDBJ databases">
        <authorList>
            <person name="Gilbert D.G."/>
        </authorList>
    </citation>
    <scope>NUCLEOTIDE SEQUENCE</scope>
</reference>
<protein>
    <submittedName>
        <fullName evidence="1">Uncharacterized protein</fullName>
    </submittedName>
</protein>
<reference evidence="1" key="1">
    <citation type="submission" date="2015-10" db="EMBL/GenBank/DDBJ databases">
        <title>Daphnia magna gene sets from two clonal populations assembled and annotated with EvidentialGene.</title>
        <authorList>
            <person name="Gilbert D."/>
            <person name="Podicheti R."/>
            <person name="Orsini L."/>
            <person name="Colbourne J."/>
            <person name="Pfrender M."/>
        </authorList>
    </citation>
    <scope>NUCLEOTIDE SEQUENCE</scope>
</reference>
<name>A0A0P5BIH2_9CRUS</name>
<dbReference type="EMBL" id="GDIP01253522">
    <property type="protein sequence ID" value="JAI69879.1"/>
    <property type="molecule type" value="Transcribed_RNA"/>
</dbReference>
<dbReference type="AlphaFoldDB" id="A0A0P5BIH2"/>